<comment type="caution">
    <text evidence="1">The sequence shown here is derived from an EMBL/GenBank/DDBJ whole genome shotgun (WGS) entry which is preliminary data.</text>
</comment>
<dbReference type="Gene3D" id="1.10.530.10">
    <property type="match status" value="1"/>
</dbReference>
<dbReference type="Proteomes" id="UP001606300">
    <property type="component" value="Unassembled WGS sequence"/>
</dbReference>
<evidence type="ECO:0000313" key="2">
    <source>
        <dbReference type="Proteomes" id="UP001606300"/>
    </source>
</evidence>
<dbReference type="PANTHER" id="PTHR34408">
    <property type="entry name" value="FAMILY PROTEIN, PUTATIVE-RELATED"/>
    <property type="match status" value="1"/>
</dbReference>
<dbReference type="SUPFAM" id="SSF53955">
    <property type="entry name" value="Lysozyme-like"/>
    <property type="match status" value="1"/>
</dbReference>
<reference evidence="1 2" key="1">
    <citation type="submission" date="2024-09" db="EMBL/GenBank/DDBJ databases">
        <title>Novel species of the genus Pelomonas and Roseateles isolated from streams.</title>
        <authorList>
            <person name="Lu H."/>
        </authorList>
    </citation>
    <scope>NUCLEOTIDE SEQUENCE [LARGE SCALE GENOMIC DNA]</scope>
    <source>
        <strain evidence="1 2">DC23W</strain>
    </source>
</reference>
<dbReference type="GO" id="GO:0016787">
    <property type="term" value="F:hydrolase activity"/>
    <property type="evidence" value="ECO:0007669"/>
    <property type="project" value="UniProtKB-KW"/>
</dbReference>
<organism evidence="1 2">
    <name type="scientific">Pelomonas dachongensis</name>
    <dbReference type="NCBI Taxonomy" id="3299029"/>
    <lineage>
        <taxon>Bacteria</taxon>
        <taxon>Pseudomonadati</taxon>
        <taxon>Pseudomonadota</taxon>
        <taxon>Betaproteobacteria</taxon>
        <taxon>Burkholderiales</taxon>
        <taxon>Sphaerotilaceae</taxon>
        <taxon>Roseateles</taxon>
    </lineage>
</organism>
<evidence type="ECO:0000313" key="1">
    <source>
        <dbReference type="EMBL" id="MFG6415463.1"/>
    </source>
</evidence>
<name>A0ABW7ES54_9BURK</name>
<protein>
    <submittedName>
        <fullName evidence="1">Glycoside hydrolase family 19 protein</fullName>
    </submittedName>
</protein>
<sequence>MPVALSLPILTQLAPNARSSYREAAATAQPVLDRHGITQNKLRLAHFLAQILHESGALTLQVENMNYSAPRLPVVWPSRFQPKGPLDPAAFANNPEKLGNEVYGKRMGNTQPGDGFRYRGRGLMQLTGRDSYREATRFVRGFTPDAPDFEAEPDLVFSAAWALPIAAAEWDAKGCNPLADADQITQVTQRINGGQIGIADRRDWLLRVKSLLGGP</sequence>
<accession>A0ABW7ES54</accession>
<dbReference type="EMBL" id="JBIGHY010000005">
    <property type="protein sequence ID" value="MFG6415463.1"/>
    <property type="molecule type" value="Genomic_DNA"/>
</dbReference>
<keyword evidence="1" id="KW-0378">Hydrolase</keyword>
<gene>
    <name evidence="1" type="ORF">ACG02S_16320</name>
</gene>
<dbReference type="InterPro" id="IPR023346">
    <property type="entry name" value="Lysozyme-like_dom_sf"/>
</dbReference>
<keyword evidence="2" id="KW-1185">Reference proteome</keyword>
<proteinExistence type="predicted"/>
<dbReference type="PANTHER" id="PTHR34408:SF1">
    <property type="entry name" value="GLYCOSYL HYDROLASE FAMILY 19 DOMAIN-CONTAINING PROTEIN HI_1415"/>
    <property type="match status" value="1"/>
</dbReference>
<dbReference type="InterPro" id="IPR052354">
    <property type="entry name" value="Cell_Wall_Dynamics_Protein"/>
</dbReference>
<dbReference type="RefSeq" id="WP_394471525.1">
    <property type="nucleotide sequence ID" value="NZ_JBIGHY010000005.1"/>
</dbReference>